<organism evidence="1 2">
    <name type="scientific">Diaporthe vaccinii</name>
    <dbReference type="NCBI Taxonomy" id="105482"/>
    <lineage>
        <taxon>Eukaryota</taxon>
        <taxon>Fungi</taxon>
        <taxon>Dikarya</taxon>
        <taxon>Ascomycota</taxon>
        <taxon>Pezizomycotina</taxon>
        <taxon>Sordariomycetes</taxon>
        <taxon>Sordariomycetidae</taxon>
        <taxon>Diaporthales</taxon>
        <taxon>Diaporthaceae</taxon>
        <taxon>Diaporthe</taxon>
        <taxon>Diaporthe eres species complex</taxon>
    </lineage>
</organism>
<proteinExistence type="predicted"/>
<dbReference type="Proteomes" id="UP001600888">
    <property type="component" value="Unassembled WGS sequence"/>
</dbReference>
<protein>
    <submittedName>
        <fullName evidence="1">Uncharacterized protein</fullName>
    </submittedName>
</protein>
<evidence type="ECO:0000313" key="2">
    <source>
        <dbReference type="Proteomes" id="UP001600888"/>
    </source>
</evidence>
<dbReference type="EMBL" id="JBAWTH010000002">
    <property type="protein sequence ID" value="KAL2293058.1"/>
    <property type="molecule type" value="Genomic_DNA"/>
</dbReference>
<gene>
    <name evidence="1" type="ORF">FJTKL_08059</name>
</gene>
<reference evidence="1 2" key="1">
    <citation type="submission" date="2024-03" db="EMBL/GenBank/DDBJ databases">
        <title>A high-quality draft genome sequence of Diaporthe vaccinii, a causative agent of upright dieback and viscid rot disease in cranberry plants.</title>
        <authorList>
            <person name="Sarrasin M."/>
            <person name="Lang B.F."/>
            <person name="Burger G."/>
        </authorList>
    </citation>
    <scope>NUCLEOTIDE SEQUENCE [LARGE SCALE GENOMIC DNA]</scope>
    <source>
        <strain evidence="1 2">IS7</strain>
    </source>
</reference>
<sequence length="190" mass="21635">MAWAPMIEWLMFRQESSIHSRTDAALLSILNANMTLDPLPSPKSPPFIPATNYQTPSLYSHLYEILVGSRFVNMIRLHLDRLLDLDLQPRPTPLVVVDLAPQHMALLARRRQAVYAGWNRAAYDGHVDFHHGPQGDRNAGHYTCDEQTGPSLFKLRIPLCIPDCSSYGPFKFWYSARSLMMDTMVVLPRS</sequence>
<comment type="caution">
    <text evidence="1">The sequence shown here is derived from an EMBL/GenBank/DDBJ whole genome shotgun (WGS) entry which is preliminary data.</text>
</comment>
<accession>A0ABR4FED1</accession>
<evidence type="ECO:0000313" key="1">
    <source>
        <dbReference type="EMBL" id="KAL2293058.1"/>
    </source>
</evidence>
<name>A0ABR4FED1_9PEZI</name>
<keyword evidence="2" id="KW-1185">Reference proteome</keyword>